<feature type="coiled-coil region" evidence="12">
    <location>
        <begin position="614"/>
        <end position="641"/>
    </location>
</feature>
<feature type="region of interest" description="Disordered" evidence="13">
    <location>
        <begin position="144"/>
        <end position="253"/>
    </location>
</feature>
<proteinExistence type="inferred from homology"/>
<dbReference type="Pfam" id="PF00096">
    <property type="entry name" value="zf-C2H2"/>
    <property type="match status" value="7"/>
</dbReference>
<feature type="domain" description="C2H2-type" evidence="14">
    <location>
        <begin position="408"/>
        <end position="435"/>
    </location>
</feature>
<evidence type="ECO:0000256" key="6">
    <source>
        <dbReference type="ARBA" id="ARBA00022833"/>
    </source>
</evidence>
<gene>
    <name evidence="15" type="primary">ZNF91_1</name>
    <name evidence="15" type="ORF">EYF80_023726</name>
</gene>
<keyword evidence="12" id="KW-0175">Coiled coil</keyword>
<evidence type="ECO:0000313" key="16">
    <source>
        <dbReference type="Proteomes" id="UP000314294"/>
    </source>
</evidence>
<evidence type="ECO:0000256" key="13">
    <source>
        <dbReference type="SAM" id="MobiDB-lite"/>
    </source>
</evidence>
<dbReference type="FunFam" id="3.30.160.60:FF:000188">
    <property type="entry name" value="Zinc finger protein 787"/>
    <property type="match status" value="1"/>
</dbReference>
<evidence type="ECO:0000256" key="12">
    <source>
        <dbReference type="SAM" id="Coils"/>
    </source>
</evidence>
<feature type="domain" description="C2H2-type" evidence="14">
    <location>
        <begin position="756"/>
        <end position="783"/>
    </location>
</feature>
<evidence type="ECO:0000256" key="4">
    <source>
        <dbReference type="ARBA" id="ARBA00022737"/>
    </source>
</evidence>
<dbReference type="SUPFAM" id="SSF57667">
    <property type="entry name" value="beta-beta-alpha zinc fingers"/>
    <property type="match status" value="9"/>
</dbReference>
<feature type="domain" description="C2H2-type" evidence="14">
    <location>
        <begin position="557"/>
        <end position="584"/>
    </location>
</feature>
<evidence type="ECO:0000256" key="1">
    <source>
        <dbReference type="ARBA" id="ARBA00004123"/>
    </source>
</evidence>
<name>A0A4Z2HJV5_9TELE</name>
<evidence type="ECO:0000256" key="7">
    <source>
        <dbReference type="ARBA" id="ARBA00023015"/>
    </source>
</evidence>
<feature type="domain" description="C2H2-type" evidence="14">
    <location>
        <begin position="870"/>
        <end position="897"/>
    </location>
</feature>
<evidence type="ECO:0000256" key="5">
    <source>
        <dbReference type="ARBA" id="ARBA00022771"/>
    </source>
</evidence>
<dbReference type="PROSITE" id="PS50157">
    <property type="entry name" value="ZINC_FINGER_C2H2_2"/>
    <property type="match status" value="16"/>
</dbReference>
<evidence type="ECO:0000256" key="10">
    <source>
        <dbReference type="ARBA" id="ARBA00023242"/>
    </source>
</evidence>
<keyword evidence="16" id="KW-1185">Reference proteome</keyword>
<keyword evidence="7" id="KW-0805">Transcription regulation</keyword>
<dbReference type="GO" id="GO:0008270">
    <property type="term" value="F:zinc ion binding"/>
    <property type="evidence" value="ECO:0007669"/>
    <property type="project" value="UniProtKB-KW"/>
</dbReference>
<dbReference type="InterPro" id="IPR013087">
    <property type="entry name" value="Znf_C2H2_type"/>
</dbReference>
<dbReference type="InterPro" id="IPR036236">
    <property type="entry name" value="Znf_C2H2_sf"/>
</dbReference>
<keyword evidence="5 11" id="KW-0863">Zinc-finger</keyword>
<dbReference type="PANTHER" id="PTHR24379:SF127">
    <property type="entry name" value="BLOODY FINGERS-RELATED"/>
    <property type="match status" value="1"/>
</dbReference>
<dbReference type="GO" id="GO:0005634">
    <property type="term" value="C:nucleus"/>
    <property type="evidence" value="ECO:0007669"/>
    <property type="project" value="UniProtKB-SubCell"/>
</dbReference>
<dbReference type="FunFam" id="3.30.160.60:FF:000100">
    <property type="entry name" value="Zinc finger 45-like"/>
    <property type="match status" value="4"/>
</dbReference>
<organism evidence="15 16">
    <name type="scientific">Liparis tanakae</name>
    <name type="common">Tanaka's snailfish</name>
    <dbReference type="NCBI Taxonomy" id="230148"/>
    <lineage>
        <taxon>Eukaryota</taxon>
        <taxon>Metazoa</taxon>
        <taxon>Chordata</taxon>
        <taxon>Craniata</taxon>
        <taxon>Vertebrata</taxon>
        <taxon>Euteleostomi</taxon>
        <taxon>Actinopterygii</taxon>
        <taxon>Neopterygii</taxon>
        <taxon>Teleostei</taxon>
        <taxon>Neoteleostei</taxon>
        <taxon>Acanthomorphata</taxon>
        <taxon>Eupercaria</taxon>
        <taxon>Perciformes</taxon>
        <taxon>Cottioidei</taxon>
        <taxon>Cottales</taxon>
        <taxon>Liparidae</taxon>
        <taxon>Liparis</taxon>
    </lineage>
</organism>
<protein>
    <submittedName>
        <fullName evidence="15">Zinc finger protein 91</fullName>
    </submittedName>
</protein>
<feature type="domain" description="C2H2-type" evidence="14">
    <location>
        <begin position="842"/>
        <end position="869"/>
    </location>
</feature>
<feature type="region of interest" description="Disordered" evidence="13">
    <location>
        <begin position="707"/>
        <end position="728"/>
    </location>
</feature>
<keyword evidence="10" id="KW-0539">Nucleus</keyword>
<keyword evidence="8" id="KW-0238">DNA-binding</keyword>
<feature type="domain" description="C2H2-type" evidence="14">
    <location>
        <begin position="317"/>
        <end position="344"/>
    </location>
</feature>
<reference evidence="15 16" key="1">
    <citation type="submission" date="2019-03" db="EMBL/GenBank/DDBJ databases">
        <title>First draft genome of Liparis tanakae, snailfish: a comprehensive survey of snailfish specific genes.</title>
        <authorList>
            <person name="Kim W."/>
            <person name="Song I."/>
            <person name="Jeong J.-H."/>
            <person name="Kim D."/>
            <person name="Kim S."/>
            <person name="Ryu S."/>
            <person name="Song J.Y."/>
            <person name="Lee S.K."/>
        </authorList>
    </citation>
    <scope>NUCLEOTIDE SEQUENCE [LARGE SCALE GENOMIC DNA]</scope>
    <source>
        <tissue evidence="15">Muscle</tissue>
    </source>
</reference>
<dbReference type="GO" id="GO:0000981">
    <property type="term" value="F:DNA-binding transcription factor activity, RNA polymerase II-specific"/>
    <property type="evidence" value="ECO:0007669"/>
    <property type="project" value="TreeGrafter"/>
</dbReference>
<feature type="domain" description="C2H2-type" evidence="14">
    <location>
        <begin position="291"/>
        <end position="318"/>
    </location>
</feature>
<feature type="domain" description="C2H2-type" evidence="14">
    <location>
        <begin position="814"/>
        <end position="841"/>
    </location>
</feature>
<feature type="domain" description="C2H2-type" evidence="14">
    <location>
        <begin position="940"/>
        <end position="967"/>
    </location>
</feature>
<dbReference type="FunFam" id="3.30.160.60:FF:000322">
    <property type="entry name" value="GDNF-inducible zinc finger protein 1"/>
    <property type="match status" value="1"/>
</dbReference>
<dbReference type="OrthoDB" id="8895262at2759"/>
<feature type="compositionally biased region" description="Low complexity" evidence="13">
    <location>
        <begin position="210"/>
        <end position="228"/>
    </location>
</feature>
<feature type="domain" description="C2H2-type" evidence="14">
    <location>
        <begin position="968"/>
        <end position="995"/>
    </location>
</feature>
<dbReference type="PROSITE" id="PS00028">
    <property type="entry name" value="ZINC_FINGER_C2H2_1"/>
    <property type="match status" value="16"/>
</dbReference>
<evidence type="ECO:0000256" key="9">
    <source>
        <dbReference type="ARBA" id="ARBA00023163"/>
    </source>
</evidence>
<accession>A0A4Z2HJV5</accession>
<dbReference type="GO" id="GO:0000977">
    <property type="term" value="F:RNA polymerase II transcription regulatory region sequence-specific DNA binding"/>
    <property type="evidence" value="ECO:0007669"/>
    <property type="project" value="TreeGrafter"/>
</dbReference>
<dbReference type="Proteomes" id="UP000314294">
    <property type="component" value="Unassembled WGS sequence"/>
</dbReference>
<evidence type="ECO:0000256" key="3">
    <source>
        <dbReference type="ARBA" id="ARBA00022723"/>
    </source>
</evidence>
<feature type="domain" description="C2H2-type" evidence="14">
    <location>
        <begin position="379"/>
        <end position="406"/>
    </location>
</feature>
<comment type="similarity">
    <text evidence="2">Belongs to the krueppel C2H2-type zinc-finger protein family.</text>
</comment>
<dbReference type="AlphaFoldDB" id="A0A4Z2HJV5"/>
<feature type="domain" description="C2H2-type" evidence="14">
    <location>
        <begin position="529"/>
        <end position="556"/>
    </location>
</feature>
<evidence type="ECO:0000259" key="14">
    <source>
        <dbReference type="PROSITE" id="PS50157"/>
    </source>
</evidence>
<sequence>MEARFGSEVASVVEVAIQATVSVFRDAWTKEAPTAQWEEATFGEVQEIEKCLVVQIHKVFTEFSSELFEENEALRAKVEQLEDVLQKKAGQLEQELEARVGQLGREMEQLEKELRSIGDSGTKAQGGDPTRVLMPDYSLIGAPALSVSDPPAAAKESASDRATSACPEAGPTAGSVTVPKPESAPVAFVNGDITSPTVPQEHPVFECKQAAPPGSAPRGAASPDSSSGVDSAQEKISVEETPSGRPKRTRRATFKMEDVSTDNITEEKQIKVSGVQGRRVSRKDSQTAKRFPCEHCSVTFHWKGDLKKHMKVHKKPFPCDKCGRSFLEKRSLENHLSRHEASKAPLPFPCTLCKRSFRKEESLQNHLVRHQQSKPPKPFTCEQCGKTFRIERSLENHLLRHEKWKQKFQCHLCDKSCRTSVQLRCHMSVHSEERPFGCATCGKEFKSKDTLRFHQIVHSNSKKYKCSMCEETFKYAHSLTVHKRKHTGITPFTLLIHQKYVHADRSADADGTQRFFQARKRNKSPVKPFSCKICLRGFSAAGSLRLHERGHSEHKEFNCGICGKSFHNKYSFGYHQRSHAGEKRYVCDTDFDSIAEMLAREATRKVDAIFSQMSSTLRNENKSLKAEAGRLESELKVTTENLENARTWRENVLSGCPVLLERTGLIYTLKPFGTLKRKAGALAEEVTETTPAAGMESGHVADVGEATEELNSEAEPLAASRRESAEDYTPTNIMAESKNADSQKAAAPVKSKGKSFTCEVCNKSFNRRLHLTKHANTHREQRPFACDQCARKFRTAATLEHHLLRHEERKYAAFQCRLCEKTFKTKMYLKTHQLVHTDARSFACPACGKAFKTKHALGAHRVVHTVDKPHKCAECGESFRYAFTLQCHQSVHTGEHPYKCARHQKVTHDERRGQVVRKRTLGNRRVIYRRDKTTLDVTPFSCRTCRKGFDTAGSLRRHELIHTGRRQYSCETCGKSFFYKATYDYHRRVHSGERPYGCDVCGKRFIIRQALNFPSALDHILWYKQQSTAN</sequence>
<evidence type="ECO:0000256" key="11">
    <source>
        <dbReference type="PROSITE-ProRule" id="PRU00042"/>
    </source>
</evidence>
<comment type="caution">
    <text evidence="15">The sequence shown here is derived from an EMBL/GenBank/DDBJ whole genome shotgun (WGS) entry which is preliminary data.</text>
</comment>
<keyword evidence="9" id="KW-0804">Transcription</keyword>
<keyword evidence="3" id="KW-0479">Metal-binding</keyword>
<evidence type="ECO:0000256" key="8">
    <source>
        <dbReference type="ARBA" id="ARBA00023125"/>
    </source>
</evidence>
<feature type="domain" description="C2H2-type" evidence="14">
    <location>
        <begin position="784"/>
        <end position="811"/>
    </location>
</feature>
<feature type="domain" description="C2H2-type" evidence="14">
    <location>
        <begin position="436"/>
        <end position="463"/>
    </location>
</feature>
<feature type="domain" description="C2H2-type" evidence="14">
    <location>
        <begin position="348"/>
        <end position="375"/>
    </location>
</feature>
<dbReference type="Gene3D" id="3.30.160.60">
    <property type="entry name" value="Classic Zinc Finger"/>
    <property type="match status" value="16"/>
</dbReference>
<evidence type="ECO:0000313" key="15">
    <source>
        <dbReference type="EMBL" id="TNN66098.1"/>
    </source>
</evidence>
<keyword evidence="4" id="KW-0677">Repeat</keyword>
<feature type="domain" description="C2H2-type" evidence="14">
    <location>
        <begin position="464"/>
        <end position="491"/>
    </location>
</feature>
<dbReference type="SMART" id="SM00355">
    <property type="entry name" value="ZnF_C2H2"/>
    <property type="match status" value="17"/>
</dbReference>
<dbReference type="EMBL" id="SRLO01000225">
    <property type="protein sequence ID" value="TNN66098.1"/>
    <property type="molecule type" value="Genomic_DNA"/>
</dbReference>
<feature type="coiled-coil region" evidence="12">
    <location>
        <begin position="64"/>
        <end position="120"/>
    </location>
</feature>
<evidence type="ECO:0000256" key="2">
    <source>
        <dbReference type="ARBA" id="ARBA00006991"/>
    </source>
</evidence>
<comment type="subcellular location">
    <subcellularLocation>
        <location evidence="1">Nucleus</location>
    </subcellularLocation>
</comment>
<dbReference type="PANTHER" id="PTHR24379">
    <property type="entry name" value="KRAB AND ZINC FINGER DOMAIN-CONTAINING"/>
    <property type="match status" value="1"/>
</dbReference>
<keyword evidence="6" id="KW-0862">Zinc</keyword>